<dbReference type="GO" id="GO:0006152">
    <property type="term" value="P:purine nucleoside catabolic process"/>
    <property type="evidence" value="ECO:0007669"/>
    <property type="project" value="TreeGrafter"/>
</dbReference>
<evidence type="ECO:0000256" key="1">
    <source>
        <dbReference type="ARBA" id="ARBA00006576"/>
    </source>
</evidence>
<protein>
    <submittedName>
        <fullName evidence="6">Nucleoside deaminase</fullName>
    </submittedName>
</protein>
<dbReference type="PANTHER" id="PTHR11079:SF161">
    <property type="entry name" value="CMP_DCMP-TYPE DEAMINASE DOMAIN-CONTAINING PROTEIN"/>
    <property type="match status" value="1"/>
</dbReference>
<name>A0A3M8CYN2_9BACL</name>
<evidence type="ECO:0000256" key="2">
    <source>
        <dbReference type="ARBA" id="ARBA00022723"/>
    </source>
</evidence>
<dbReference type="Gene3D" id="3.40.140.10">
    <property type="entry name" value="Cytidine Deaminase, domain 2"/>
    <property type="match status" value="1"/>
</dbReference>
<proteinExistence type="inferred from homology"/>
<dbReference type="PROSITE" id="PS51747">
    <property type="entry name" value="CYT_DCMP_DEAMINASES_2"/>
    <property type="match status" value="1"/>
</dbReference>
<evidence type="ECO:0000256" key="4">
    <source>
        <dbReference type="ARBA" id="ARBA00022833"/>
    </source>
</evidence>
<dbReference type="GO" id="GO:0047974">
    <property type="term" value="F:guanosine deaminase activity"/>
    <property type="evidence" value="ECO:0007669"/>
    <property type="project" value="TreeGrafter"/>
</dbReference>
<evidence type="ECO:0000313" key="6">
    <source>
        <dbReference type="EMBL" id="RNB80337.1"/>
    </source>
</evidence>
<keyword evidence="2" id="KW-0479">Metal-binding</keyword>
<dbReference type="PANTHER" id="PTHR11079">
    <property type="entry name" value="CYTOSINE DEAMINASE FAMILY MEMBER"/>
    <property type="match status" value="1"/>
</dbReference>
<dbReference type="SUPFAM" id="SSF53927">
    <property type="entry name" value="Cytidine deaminase-like"/>
    <property type="match status" value="1"/>
</dbReference>
<evidence type="ECO:0000256" key="3">
    <source>
        <dbReference type="ARBA" id="ARBA00022801"/>
    </source>
</evidence>
<dbReference type="EMBL" id="RHHU01000017">
    <property type="protein sequence ID" value="RNB80337.1"/>
    <property type="molecule type" value="Genomic_DNA"/>
</dbReference>
<reference evidence="6 7" key="1">
    <citation type="submission" date="2018-10" db="EMBL/GenBank/DDBJ databases">
        <title>Phylogenomics of Brevibacillus.</title>
        <authorList>
            <person name="Dunlap C."/>
        </authorList>
    </citation>
    <scope>NUCLEOTIDE SEQUENCE [LARGE SCALE GENOMIC DNA]</scope>
    <source>
        <strain evidence="6 7">JCM 15774</strain>
    </source>
</reference>
<evidence type="ECO:0000259" key="5">
    <source>
        <dbReference type="PROSITE" id="PS51747"/>
    </source>
</evidence>
<dbReference type="GO" id="GO:0008270">
    <property type="term" value="F:zinc ion binding"/>
    <property type="evidence" value="ECO:0007669"/>
    <property type="project" value="InterPro"/>
</dbReference>
<keyword evidence="4" id="KW-0862">Zinc</keyword>
<dbReference type="AlphaFoldDB" id="A0A3M8CYN2"/>
<sequence>MDYMKLAVEKTIEGMDNNIGGPFGAAVVRGDEIIVVCSNRMIADNDPTQHAEMVAIREACKKLGTMNLEGCVIYATCEPCPMCVGAIMWAGIKEVYYCSTNDDAHEHGFSDKHLRDYLSGKDMSALNMIKVEKREDCDHLFTHFHNKANV</sequence>
<evidence type="ECO:0000313" key="7">
    <source>
        <dbReference type="Proteomes" id="UP000269573"/>
    </source>
</evidence>
<keyword evidence="3" id="KW-0378">Hydrolase</keyword>
<dbReference type="FunFam" id="3.40.140.10:FF:000011">
    <property type="entry name" value="tRNA-specific adenosine deaminase"/>
    <property type="match status" value="1"/>
</dbReference>
<dbReference type="InterPro" id="IPR016193">
    <property type="entry name" value="Cytidine_deaminase-like"/>
</dbReference>
<organism evidence="6 7">
    <name type="scientific">Brevibacillus nitrificans</name>
    <dbReference type="NCBI Taxonomy" id="651560"/>
    <lineage>
        <taxon>Bacteria</taxon>
        <taxon>Bacillati</taxon>
        <taxon>Bacillota</taxon>
        <taxon>Bacilli</taxon>
        <taxon>Bacillales</taxon>
        <taxon>Paenibacillaceae</taxon>
        <taxon>Brevibacillus</taxon>
    </lineage>
</organism>
<accession>A0A3M8CYN2</accession>
<dbReference type="PROSITE" id="PS00903">
    <property type="entry name" value="CYT_DCMP_DEAMINASES_1"/>
    <property type="match status" value="1"/>
</dbReference>
<dbReference type="CDD" id="cd01285">
    <property type="entry name" value="nucleoside_deaminase"/>
    <property type="match status" value="1"/>
</dbReference>
<feature type="domain" description="CMP/dCMP-type deaminase" evidence="5">
    <location>
        <begin position="1"/>
        <end position="121"/>
    </location>
</feature>
<dbReference type="InterPro" id="IPR002125">
    <property type="entry name" value="CMP_dCMP_dom"/>
</dbReference>
<dbReference type="InterPro" id="IPR016192">
    <property type="entry name" value="APOBEC/CMP_deaminase_Zn-bd"/>
</dbReference>
<dbReference type="RefSeq" id="WP_122925858.1">
    <property type="nucleotide sequence ID" value="NZ_RHHU01000017.1"/>
</dbReference>
<keyword evidence="7" id="KW-1185">Reference proteome</keyword>
<dbReference type="Proteomes" id="UP000269573">
    <property type="component" value="Unassembled WGS sequence"/>
</dbReference>
<gene>
    <name evidence="6" type="ORF">EDM59_23590</name>
</gene>
<dbReference type="Pfam" id="PF00383">
    <property type="entry name" value="dCMP_cyt_deam_1"/>
    <property type="match status" value="1"/>
</dbReference>
<comment type="caution">
    <text evidence="6">The sequence shown here is derived from an EMBL/GenBank/DDBJ whole genome shotgun (WGS) entry which is preliminary data.</text>
</comment>
<comment type="similarity">
    <text evidence="1">Belongs to the cytidine and deoxycytidylate deaminase family.</text>
</comment>